<dbReference type="InterPro" id="IPR007110">
    <property type="entry name" value="Ig-like_dom"/>
</dbReference>
<keyword evidence="14" id="KW-1185">Reference proteome</keyword>
<accession>A0AAZ3SEU5</accession>
<keyword evidence="10" id="KW-0393">Immunoglobulin domain</keyword>
<dbReference type="InterPro" id="IPR052280">
    <property type="entry name" value="HEPACAM_domain"/>
</dbReference>
<feature type="domain" description="Ig-like" evidence="12">
    <location>
        <begin position="1"/>
        <end position="83"/>
    </location>
</feature>
<keyword evidence="7" id="KW-1015">Disulfide bond</keyword>
<evidence type="ECO:0000256" key="11">
    <source>
        <dbReference type="ARBA" id="ARBA00046288"/>
    </source>
</evidence>
<evidence type="ECO:0000256" key="10">
    <source>
        <dbReference type="ARBA" id="ARBA00023319"/>
    </source>
</evidence>
<dbReference type="PANTHER" id="PTHR44888:SF2">
    <property type="entry name" value="HEPATIC AND GLIAL CELL ADHESION MOLECULE"/>
    <property type="match status" value="1"/>
</dbReference>
<keyword evidence="2" id="KW-0963">Cytoplasm</keyword>
<dbReference type="Pfam" id="PF13895">
    <property type="entry name" value="Ig_2"/>
    <property type="match status" value="1"/>
</dbReference>
<dbReference type="Proteomes" id="UP000694402">
    <property type="component" value="Unassembled WGS sequence"/>
</dbReference>
<comment type="subcellular location">
    <subcellularLocation>
        <location evidence="1">Cytoplasm</location>
    </subcellularLocation>
    <subcellularLocation>
        <location evidence="11">Endomembrane system</location>
        <topology evidence="11">Single-pass type I membrane protein</topology>
    </subcellularLocation>
</comment>
<dbReference type="InterPro" id="IPR003598">
    <property type="entry name" value="Ig_sub2"/>
</dbReference>
<protein>
    <recommendedName>
        <fullName evidence="12">Ig-like domain-containing protein</fullName>
    </recommendedName>
</protein>
<organism evidence="13 14">
    <name type="scientific">Oncorhynchus tshawytscha</name>
    <name type="common">Chinook salmon</name>
    <name type="synonym">Salmo tshawytscha</name>
    <dbReference type="NCBI Taxonomy" id="74940"/>
    <lineage>
        <taxon>Eukaryota</taxon>
        <taxon>Metazoa</taxon>
        <taxon>Chordata</taxon>
        <taxon>Craniata</taxon>
        <taxon>Vertebrata</taxon>
        <taxon>Euteleostomi</taxon>
        <taxon>Actinopterygii</taxon>
        <taxon>Neopterygii</taxon>
        <taxon>Teleostei</taxon>
        <taxon>Protacanthopterygii</taxon>
        <taxon>Salmoniformes</taxon>
        <taxon>Salmonidae</taxon>
        <taxon>Salmoninae</taxon>
        <taxon>Oncorhynchus</taxon>
    </lineage>
</organism>
<sequence length="94" mass="10415">MEASSVLELSEHFTLNCSHDNGTNAKYSWQKGGKPLTNETRLQLSPDQKLLTIVRVLMVDDDIYGCMVENPIGSMKSLPIKLTIYSRLNSGTIG</sequence>
<dbReference type="InterPro" id="IPR013783">
    <property type="entry name" value="Ig-like_fold"/>
</dbReference>
<keyword evidence="5" id="KW-1133">Transmembrane helix</keyword>
<evidence type="ECO:0000256" key="1">
    <source>
        <dbReference type="ARBA" id="ARBA00004496"/>
    </source>
</evidence>
<reference evidence="13" key="2">
    <citation type="submission" date="2025-08" db="UniProtKB">
        <authorList>
            <consortium name="Ensembl"/>
        </authorList>
    </citation>
    <scope>IDENTIFICATION</scope>
</reference>
<evidence type="ECO:0000256" key="6">
    <source>
        <dbReference type="ARBA" id="ARBA00023136"/>
    </source>
</evidence>
<evidence type="ECO:0000313" key="13">
    <source>
        <dbReference type="Ensembl" id="ENSOTSP00005151593.1"/>
    </source>
</evidence>
<keyword evidence="3" id="KW-0812">Transmembrane</keyword>
<dbReference type="InterPro" id="IPR003599">
    <property type="entry name" value="Ig_sub"/>
</dbReference>
<gene>
    <name evidence="13" type="primary">LOC112258054</name>
</gene>
<dbReference type="SUPFAM" id="SSF48726">
    <property type="entry name" value="Immunoglobulin"/>
    <property type="match status" value="1"/>
</dbReference>
<dbReference type="AlphaFoldDB" id="A0AAZ3SEU5"/>
<reference evidence="14" key="1">
    <citation type="journal article" date="2018" name="PLoS ONE">
        <title>Chinook salmon (Oncorhynchus tshawytscha) genome and transcriptome.</title>
        <authorList>
            <person name="Christensen K.A."/>
            <person name="Leong J.S."/>
            <person name="Sakhrani D."/>
            <person name="Biagi C.A."/>
            <person name="Minkley D.R."/>
            <person name="Withler R.E."/>
            <person name="Rondeau E.B."/>
            <person name="Koop B.F."/>
            <person name="Devlin R.H."/>
        </authorList>
    </citation>
    <scope>NUCLEOTIDE SEQUENCE [LARGE SCALE GENOMIC DNA]</scope>
</reference>
<dbReference type="SMART" id="SM00409">
    <property type="entry name" value="IG"/>
    <property type="match status" value="1"/>
</dbReference>
<evidence type="ECO:0000259" key="12">
    <source>
        <dbReference type="PROSITE" id="PS50835"/>
    </source>
</evidence>
<keyword evidence="8" id="KW-0325">Glycoprotein</keyword>
<keyword evidence="6" id="KW-0472">Membrane</keyword>
<keyword evidence="9" id="KW-0131">Cell cycle</keyword>
<dbReference type="InterPro" id="IPR036179">
    <property type="entry name" value="Ig-like_dom_sf"/>
</dbReference>
<evidence type="ECO:0000313" key="14">
    <source>
        <dbReference type="Proteomes" id="UP000694402"/>
    </source>
</evidence>
<dbReference type="PROSITE" id="PS50835">
    <property type="entry name" value="IG_LIKE"/>
    <property type="match status" value="1"/>
</dbReference>
<dbReference type="GO" id="GO:0005737">
    <property type="term" value="C:cytoplasm"/>
    <property type="evidence" value="ECO:0007669"/>
    <property type="project" value="UniProtKB-SubCell"/>
</dbReference>
<dbReference type="GeneTree" id="ENSGT01130000278319"/>
<reference evidence="13" key="3">
    <citation type="submission" date="2025-09" db="UniProtKB">
        <authorList>
            <consortium name="Ensembl"/>
        </authorList>
    </citation>
    <scope>IDENTIFICATION</scope>
</reference>
<dbReference type="PANTHER" id="PTHR44888">
    <property type="entry name" value="HEPACAM FAMILY MEMBER 2-RELATED"/>
    <property type="match status" value="1"/>
</dbReference>
<dbReference type="GO" id="GO:0012505">
    <property type="term" value="C:endomembrane system"/>
    <property type="evidence" value="ECO:0007669"/>
    <property type="project" value="UniProtKB-SubCell"/>
</dbReference>
<evidence type="ECO:0000256" key="4">
    <source>
        <dbReference type="ARBA" id="ARBA00022729"/>
    </source>
</evidence>
<proteinExistence type="predicted"/>
<dbReference type="Gene3D" id="2.60.40.10">
    <property type="entry name" value="Immunoglobulins"/>
    <property type="match status" value="1"/>
</dbReference>
<dbReference type="SMART" id="SM00408">
    <property type="entry name" value="IGc2"/>
    <property type="match status" value="1"/>
</dbReference>
<dbReference type="Ensembl" id="ENSOTST00005164664.1">
    <property type="protein sequence ID" value="ENSOTSP00005151593.1"/>
    <property type="gene ID" value="ENSOTSG00005058163.1"/>
</dbReference>
<evidence type="ECO:0000256" key="3">
    <source>
        <dbReference type="ARBA" id="ARBA00022692"/>
    </source>
</evidence>
<evidence type="ECO:0000256" key="5">
    <source>
        <dbReference type="ARBA" id="ARBA00022989"/>
    </source>
</evidence>
<name>A0AAZ3SEU5_ONCTS</name>
<evidence type="ECO:0000256" key="7">
    <source>
        <dbReference type="ARBA" id="ARBA00023157"/>
    </source>
</evidence>
<evidence type="ECO:0000256" key="9">
    <source>
        <dbReference type="ARBA" id="ARBA00023306"/>
    </source>
</evidence>
<evidence type="ECO:0000256" key="2">
    <source>
        <dbReference type="ARBA" id="ARBA00022490"/>
    </source>
</evidence>
<keyword evidence="4" id="KW-0732">Signal</keyword>
<evidence type="ECO:0000256" key="8">
    <source>
        <dbReference type="ARBA" id="ARBA00023180"/>
    </source>
</evidence>